<dbReference type="GO" id="GO:0005789">
    <property type="term" value="C:endoplasmic reticulum membrane"/>
    <property type="evidence" value="ECO:0007669"/>
    <property type="project" value="UniProtKB-SubCell"/>
</dbReference>
<organism evidence="6 7">
    <name type="scientific">Cylindrobasidium torrendii FP15055 ss-10</name>
    <dbReference type="NCBI Taxonomy" id="1314674"/>
    <lineage>
        <taxon>Eukaryota</taxon>
        <taxon>Fungi</taxon>
        <taxon>Dikarya</taxon>
        <taxon>Basidiomycota</taxon>
        <taxon>Agaricomycotina</taxon>
        <taxon>Agaricomycetes</taxon>
        <taxon>Agaricomycetidae</taxon>
        <taxon>Agaricales</taxon>
        <taxon>Marasmiineae</taxon>
        <taxon>Physalacriaceae</taxon>
        <taxon>Cylindrobasidium</taxon>
    </lineage>
</organism>
<evidence type="ECO:0000313" key="7">
    <source>
        <dbReference type="Proteomes" id="UP000054007"/>
    </source>
</evidence>
<keyword evidence="3 5" id="KW-1133">Transmembrane helix</keyword>
<accession>A0A0D7BS48</accession>
<comment type="caution">
    <text evidence="5">Lacks conserved residue(s) required for the propagation of feature annotation.</text>
</comment>
<comment type="subcellular location">
    <subcellularLocation>
        <location evidence="5">Endoplasmic reticulum membrane</location>
        <topology evidence="5">Multi-pass membrane protein</topology>
    </subcellularLocation>
    <subcellularLocation>
        <location evidence="1">Membrane</location>
        <topology evidence="1">Multi-pass membrane protein</topology>
    </subcellularLocation>
</comment>
<keyword evidence="4 5" id="KW-0472">Membrane</keyword>
<dbReference type="GO" id="GO:0032259">
    <property type="term" value="P:methylation"/>
    <property type="evidence" value="ECO:0007669"/>
    <property type="project" value="UniProtKB-KW"/>
</dbReference>
<dbReference type="GO" id="GO:0004671">
    <property type="term" value="F:protein C-terminal S-isoprenylcysteine carboxyl O-methyltransferase activity"/>
    <property type="evidence" value="ECO:0007669"/>
    <property type="project" value="UniProtKB-EC"/>
</dbReference>
<evidence type="ECO:0000256" key="3">
    <source>
        <dbReference type="ARBA" id="ARBA00022989"/>
    </source>
</evidence>
<dbReference type="PANTHER" id="PTHR43847">
    <property type="entry name" value="BLL3993 PROTEIN"/>
    <property type="match status" value="1"/>
</dbReference>
<evidence type="ECO:0000313" key="6">
    <source>
        <dbReference type="EMBL" id="KIY72431.1"/>
    </source>
</evidence>
<keyword evidence="7" id="KW-1185">Reference proteome</keyword>
<dbReference type="InterPro" id="IPR052527">
    <property type="entry name" value="Metal_cation-efflux_comp"/>
</dbReference>
<dbReference type="EC" id="2.1.1.100" evidence="5"/>
<keyword evidence="5" id="KW-0808">Transferase</keyword>
<comment type="similarity">
    <text evidence="5">Belongs to the class VI-like SAM-binding methyltransferase superfamily. Isoprenylcysteine carboxyl methyltransferase family.</text>
</comment>
<dbReference type="PANTHER" id="PTHR43847:SF1">
    <property type="entry name" value="BLL3993 PROTEIN"/>
    <property type="match status" value="1"/>
</dbReference>
<feature type="transmembrane region" description="Helical" evidence="5">
    <location>
        <begin position="158"/>
        <end position="179"/>
    </location>
</feature>
<reference evidence="6 7" key="1">
    <citation type="journal article" date="2015" name="Fungal Genet. Biol.">
        <title>Evolution of novel wood decay mechanisms in Agaricales revealed by the genome sequences of Fistulina hepatica and Cylindrobasidium torrendii.</title>
        <authorList>
            <person name="Floudas D."/>
            <person name="Held B.W."/>
            <person name="Riley R."/>
            <person name="Nagy L.G."/>
            <person name="Koehler G."/>
            <person name="Ransdell A.S."/>
            <person name="Younus H."/>
            <person name="Chow J."/>
            <person name="Chiniquy J."/>
            <person name="Lipzen A."/>
            <person name="Tritt A."/>
            <person name="Sun H."/>
            <person name="Haridas S."/>
            <person name="LaButti K."/>
            <person name="Ohm R.A."/>
            <person name="Kues U."/>
            <person name="Blanchette R.A."/>
            <person name="Grigoriev I.V."/>
            <person name="Minto R.E."/>
            <person name="Hibbett D.S."/>
        </authorList>
    </citation>
    <scope>NUCLEOTIDE SEQUENCE [LARGE SCALE GENOMIC DNA]</scope>
    <source>
        <strain evidence="6 7">FP15055 ss-10</strain>
    </source>
</reference>
<keyword evidence="5" id="KW-0949">S-adenosyl-L-methionine</keyword>
<dbReference type="EMBL" id="KN880443">
    <property type="protein sequence ID" value="KIY72431.1"/>
    <property type="molecule type" value="Genomic_DNA"/>
</dbReference>
<protein>
    <recommendedName>
        <fullName evidence="5">Protein-S-isoprenylcysteine O-methyltransferase</fullName>
        <ecNumber evidence="5">2.1.1.100</ecNumber>
    </recommendedName>
</protein>
<keyword evidence="5" id="KW-0489">Methyltransferase</keyword>
<dbReference type="STRING" id="1314674.A0A0D7BS48"/>
<proteinExistence type="inferred from homology"/>
<dbReference type="Proteomes" id="UP000054007">
    <property type="component" value="Unassembled WGS sequence"/>
</dbReference>
<keyword evidence="5" id="KW-0256">Endoplasmic reticulum</keyword>
<dbReference type="Gene3D" id="1.20.120.1630">
    <property type="match status" value="1"/>
</dbReference>
<sequence length="243" mass="26928">MSLVKIPFILAASYGYHRCMSPPNKAPPKQEQYFPKTGFARLWEVGMRSVLSIGNILDAAQCLLAAIECIAICSAMYPNSTLAQISAPYLASSHPTTSTFTKPNASFIIAFLFAISGYAFRVYSFHVLGKMFTFELTTQRDHRLVTVGPYSIVRHPSYTGGMVGFFGHAATVLGSQTWIRESGFLGTPFGAVLAGFWVFGMCALFSFTVVRAASEDEMMRAAFKEDWEEWAARVPYRLFPGVY</sequence>
<evidence type="ECO:0000256" key="2">
    <source>
        <dbReference type="ARBA" id="ARBA00022692"/>
    </source>
</evidence>
<dbReference type="AlphaFoldDB" id="A0A0D7BS48"/>
<evidence type="ECO:0000256" key="4">
    <source>
        <dbReference type="ARBA" id="ARBA00023136"/>
    </source>
</evidence>
<comment type="catalytic activity">
    <reaction evidence="5">
        <text>[protein]-C-terminal S-[(2E,6E)-farnesyl]-L-cysteine + S-adenosyl-L-methionine = [protein]-C-terminal S-[(2E,6E)-farnesyl]-L-cysteine methyl ester + S-adenosyl-L-homocysteine</text>
        <dbReference type="Rhea" id="RHEA:21672"/>
        <dbReference type="Rhea" id="RHEA-COMP:12125"/>
        <dbReference type="Rhea" id="RHEA-COMP:12126"/>
        <dbReference type="ChEBI" id="CHEBI:57856"/>
        <dbReference type="ChEBI" id="CHEBI:59789"/>
        <dbReference type="ChEBI" id="CHEBI:90510"/>
        <dbReference type="ChEBI" id="CHEBI:90511"/>
        <dbReference type="EC" id="2.1.1.100"/>
    </reaction>
</comment>
<keyword evidence="2 5" id="KW-0812">Transmembrane</keyword>
<evidence type="ECO:0000256" key="5">
    <source>
        <dbReference type="RuleBase" id="RU362022"/>
    </source>
</evidence>
<dbReference type="InterPro" id="IPR007269">
    <property type="entry name" value="ICMT_MeTrfase"/>
</dbReference>
<gene>
    <name evidence="6" type="ORF">CYLTODRAFT_417837</name>
</gene>
<feature type="transmembrane region" description="Helical" evidence="5">
    <location>
        <begin position="105"/>
        <end position="123"/>
    </location>
</feature>
<dbReference type="Pfam" id="PF04140">
    <property type="entry name" value="ICMT"/>
    <property type="match status" value="1"/>
</dbReference>
<feature type="transmembrane region" description="Helical" evidence="5">
    <location>
        <begin position="191"/>
        <end position="210"/>
    </location>
</feature>
<name>A0A0D7BS48_9AGAR</name>
<dbReference type="OrthoDB" id="422086at2759"/>
<evidence type="ECO:0000256" key="1">
    <source>
        <dbReference type="ARBA" id="ARBA00004141"/>
    </source>
</evidence>